<keyword evidence="3 8" id="KW-0813">Transport</keyword>
<evidence type="ECO:0000256" key="8">
    <source>
        <dbReference type="PIRNR" id="PIRNR005508"/>
    </source>
</evidence>
<keyword evidence="5 8" id="KW-0812">Transmembrane</keyword>
<dbReference type="GO" id="GO:0015297">
    <property type="term" value="F:antiporter activity"/>
    <property type="evidence" value="ECO:0007669"/>
    <property type="project" value="UniProtKB-UniRule"/>
</dbReference>
<dbReference type="PANTHER" id="PTHR43057:SF1">
    <property type="entry name" value="ARSENICAL-RESISTANCE PROTEIN 3"/>
    <property type="match status" value="1"/>
</dbReference>
<evidence type="ECO:0000313" key="11">
    <source>
        <dbReference type="EMBL" id="ORZ36093.1"/>
    </source>
</evidence>
<evidence type="ECO:0000256" key="4">
    <source>
        <dbReference type="ARBA" id="ARBA00022475"/>
    </source>
</evidence>
<evidence type="ECO:0000256" key="6">
    <source>
        <dbReference type="ARBA" id="ARBA00022989"/>
    </source>
</evidence>
<evidence type="ECO:0000256" key="1">
    <source>
        <dbReference type="ARBA" id="ARBA00004651"/>
    </source>
</evidence>
<feature type="transmembrane region" description="Helical" evidence="10">
    <location>
        <begin position="311"/>
        <end position="336"/>
    </location>
</feature>
<gene>
    <name evidence="11" type="ORF">BCR44DRAFT_42191</name>
</gene>
<evidence type="ECO:0000256" key="7">
    <source>
        <dbReference type="ARBA" id="ARBA00023136"/>
    </source>
</evidence>
<name>A0A1Y2HQX8_9FUNG</name>
<accession>A0A1Y2HQX8</accession>
<proteinExistence type="inferred from homology"/>
<evidence type="ECO:0000256" key="2">
    <source>
        <dbReference type="ARBA" id="ARBA00010110"/>
    </source>
</evidence>
<evidence type="ECO:0000256" key="10">
    <source>
        <dbReference type="SAM" id="Phobius"/>
    </source>
</evidence>
<sequence>MDSRKHSGADAAPGQAAASDVTLAPLIDSSNRPTATADQPKPNAIEDGSMAGPDTPVAVAEGMNLFQRFLTVWVLLAMLAGVLLGHFVPAVPAALEKATIAQVSIPIAVLLWGIILPMMLQIDFSAVKNALKQPKAILLTTLVNYAVQPFTMYGIAVLFFKVIFANYLGQSKANEYLVGSLLLGGAPCTAMVFVWSTLMRGDPAYTLTQVAVNDLILLVAYSPTVKLLAGAEDIQLPWDTLLLSVGFFVLIPLVLGVLIRTWFKRSQASAKWLDTVLIPKLNDLATVFLVLMVVMLFITQAGAINSKLVDILIIAVPLLIQTLLIWGITYGLALVLRLPYAIAGPATLIACSNFFEMAVAVAISLYGSASGATLATVVGVLIEVPVMLLLVEVNNRTKGLFDRRAGV</sequence>
<dbReference type="EMBL" id="MCFL01000018">
    <property type="protein sequence ID" value="ORZ36093.1"/>
    <property type="molecule type" value="Genomic_DNA"/>
</dbReference>
<comment type="similarity">
    <text evidence="2 8">Belongs to the arsenical resistance-3 (ACR3) (TC 2.A.59) family.</text>
</comment>
<feature type="transmembrane region" description="Helical" evidence="10">
    <location>
        <begin position="348"/>
        <end position="366"/>
    </location>
</feature>
<dbReference type="PANTHER" id="PTHR43057">
    <property type="entry name" value="ARSENITE EFFLUX TRANSPORTER"/>
    <property type="match status" value="1"/>
</dbReference>
<feature type="transmembrane region" description="Helical" evidence="10">
    <location>
        <begin position="100"/>
        <end position="122"/>
    </location>
</feature>
<dbReference type="Gene3D" id="1.20.1530.20">
    <property type="match status" value="1"/>
</dbReference>
<evidence type="ECO:0000256" key="9">
    <source>
        <dbReference type="SAM" id="MobiDB-lite"/>
    </source>
</evidence>
<dbReference type="InterPro" id="IPR002657">
    <property type="entry name" value="BilAc:Na_symport/Acr3"/>
</dbReference>
<dbReference type="GO" id="GO:0005886">
    <property type="term" value="C:plasma membrane"/>
    <property type="evidence" value="ECO:0007669"/>
    <property type="project" value="UniProtKB-SubCell"/>
</dbReference>
<feature type="transmembrane region" description="Helical" evidence="10">
    <location>
        <begin position="69"/>
        <end position="88"/>
    </location>
</feature>
<feature type="transmembrane region" description="Helical" evidence="10">
    <location>
        <begin position="142"/>
        <end position="164"/>
    </location>
</feature>
<dbReference type="Pfam" id="PF01758">
    <property type="entry name" value="SBF"/>
    <property type="match status" value="1"/>
</dbReference>
<dbReference type="STRING" id="765915.A0A1Y2HQX8"/>
<feature type="region of interest" description="Disordered" evidence="9">
    <location>
        <begin position="1"/>
        <end position="50"/>
    </location>
</feature>
<dbReference type="NCBIfam" id="TIGR00832">
    <property type="entry name" value="acr3"/>
    <property type="match status" value="1"/>
</dbReference>
<dbReference type="PIRSF" id="PIRSF005508">
    <property type="entry name" value="Acr3"/>
    <property type="match status" value="1"/>
</dbReference>
<keyword evidence="7 8" id="KW-0472">Membrane</keyword>
<feature type="compositionally biased region" description="Polar residues" evidence="9">
    <location>
        <begin position="28"/>
        <end position="37"/>
    </location>
</feature>
<dbReference type="Proteomes" id="UP000193411">
    <property type="component" value="Unassembled WGS sequence"/>
</dbReference>
<organism evidence="11 12">
    <name type="scientific">Catenaria anguillulae PL171</name>
    <dbReference type="NCBI Taxonomy" id="765915"/>
    <lineage>
        <taxon>Eukaryota</taxon>
        <taxon>Fungi</taxon>
        <taxon>Fungi incertae sedis</taxon>
        <taxon>Blastocladiomycota</taxon>
        <taxon>Blastocladiomycetes</taxon>
        <taxon>Blastocladiales</taxon>
        <taxon>Catenariaceae</taxon>
        <taxon>Catenaria</taxon>
    </lineage>
</organism>
<dbReference type="InterPro" id="IPR038770">
    <property type="entry name" value="Na+/solute_symporter_sf"/>
</dbReference>
<feature type="compositionally biased region" description="Low complexity" evidence="9">
    <location>
        <begin position="9"/>
        <end position="20"/>
    </location>
</feature>
<evidence type="ECO:0000256" key="5">
    <source>
        <dbReference type="ARBA" id="ARBA00022692"/>
    </source>
</evidence>
<keyword evidence="12" id="KW-1185">Reference proteome</keyword>
<comment type="subcellular location">
    <subcellularLocation>
        <location evidence="1 8">Cell membrane</location>
        <topology evidence="1 8">Multi-pass membrane protein</topology>
    </subcellularLocation>
</comment>
<evidence type="ECO:0000313" key="12">
    <source>
        <dbReference type="Proteomes" id="UP000193411"/>
    </source>
</evidence>
<reference evidence="11 12" key="1">
    <citation type="submission" date="2016-07" db="EMBL/GenBank/DDBJ databases">
        <title>Pervasive Adenine N6-methylation of Active Genes in Fungi.</title>
        <authorList>
            <consortium name="DOE Joint Genome Institute"/>
            <person name="Mondo S.J."/>
            <person name="Dannebaum R.O."/>
            <person name="Kuo R.C."/>
            <person name="Labutti K."/>
            <person name="Haridas S."/>
            <person name="Kuo A."/>
            <person name="Salamov A."/>
            <person name="Ahrendt S.R."/>
            <person name="Lipzen A."/>
            <person name="Sullivan W."/>
            <person name="Andreopoulos W.B."/>
            <person name="Clum A."/>
            <person name="Lindquist E."/>
            <person name="Daum C."/>
            <person name="Ramamoorthy G.K."/>
            <person name="Gryganskyi A."/>
            <person name="Culley D."/>
            <person name="Magnuson J.K."/>
            <person name="James T.Y."/>
            <person name="O'Malley M.A."/>
            <person name="Stajich J.E."/>
            <person name="Spatafora J.W."/>
            <person name="Visel A."/>
            <person name="Grigoriev I.V."/>
        </authorList>
    </citation>
    <scope>NUCLEOTIDE SEQUENCE [LARGE SCALE GENOMIC DNA]</scope>
    <source>
        <strain evidence="11 12">PL171</strain>
    </source>
</reference>
<dbReference type="OrthoDB" id="187348at2759"/>
<dbReference type="InterPro" id="IPR004706">
    <property type="entry name" value="Arsenical-R_Acr3"/>
</dbReference>
<feature type="transmembrane region" description="Helical" evidence="10">
    <location>
        <begin position="284"/>
        <end position="305"/>
    </location>
</feature>
<comment type="caution">
    <text evidence="11">The sequence shown here is derived from an EMBL/GenBank/DDBJ whole genome shotgun (WGS) entry which is preliminary data.</text>
</comment>
<feature type="transmembrane region" description="Helical" evidence="10">
    <location>
        <begin position="372"/>
        <end position="391"/>
    </location>
</feature>
<keyword evidence="6 8" id="KW-1133">Transmembrane helix</keyword>
<protein>
    <submittedName>
        <fullName evidence="11">ACR3 protein</fullName>
    </submittedName>
</protein>
<evidence type="ECO:0000256" key="3">
    <source>
        <dbReference type="ARBA" id="ARBA00022448"/>
    </source>
</evidence>
<dbReference type="GO" id="GO:0015105">
    <property type="term" value="F:arsenite transmembrane transporter activity"/>
    <property type="evidence" value="ECO:0007669"/>
    <property type="project" value="TreeGrafter"/>
</dbReference>
<feature type="transmembrane region" description="Helical" evidence="10">
    <location>
        <begin position="241"/>
        <end position="263"/>
    </location>
</feature>
<dbReference type="AlphaFoldDB" id="A0A1Y2HQX8"/>
<dbReference type="GO" id="GO:0015104">
    <property type="term" value="F:antimonite transmembrane transporter activity"/>
    <property type="evidence" value="ECO:0007669"/>
    <property type="project" value="TreeGrafter"/>
</dbReference>
<feature type="transmembrane region" description="Helical" evidence="10">
    <location>
        <begin position="176"/>
        <end position="198"/>
    </location>
</feature>
<keyword evidence="4 8" id="KW-1003">Cell membrane</keyword>